<dbReference type="InterPro" id="IPR000571">
    <property type="entry name" value="Znf_CCCH"/>
</dbReference>
<evidence type="ECO:0000256" key="1">
    <source>
        <dbReference type="PROSITE-ProRule" id="PRU00723"/>
    </source>
</evidence>
<evidence type="ECO:0000313" key="5">
    <source>
        <dbReference type="Proteomes" id="UP001153712"/>
    </source>
</evidence>
<name>A0A9N9U0V3_PHYSR</name>
<dbReference type="OrthoDB" id="5395350at2759"/>
<dbReference type="Pfam" id="PF15663">
    <property type="entry name" value="zf-CCCH_3"/>
    <property type="match status" value="1"/>
</dbReference>
<proteinExistence type="predicted"/>
<feature type="compositionally biased region" description="Polar residues" evidence="2">
    <location>
        <begin position="254"/>
        <end position="266"/>
    </location>
</feature>
<dbReference type="Gene3D" id="4.10.1000.10">
    <property type="entry name" value="Zinc finger, CCCH-type"/>
    <property type="match status" value="1"/>
</dbReference>
<organism evidence="4 5">
    <name type="scientific">Phyllotreta striolata</name>
    <name type="common">Striped flea beetle</name>
    <name type="synonym">Crioceris striolata</name>
    <dbReference type="NCBI Taxonomy" id="444603"/>
    <lineage>
        <taxon>Eukaryota</taxon>
        <taxon>Metazoa</taxon>
        <taxon>Ecdysozoa</taxon>
        <taxon>Arthropoda</taxon>
        <taxon>Hexapoda</taxon>
        <taxon>Insecta</taxon>
        <taxon>Pterygota</taxon>
        <taxon>Neoptera</taxon>
        <taxon>Endopterygota</taxon>
        <taxon>Coleoptera</taxon>
        <taxon>Polyphaga</taxon>
        <taxon>Cucujiformia</taxon>
        <taxon>Chrysomeloidea</taxon>
        <taxon>Chrysomelidae</taxon>
        <taxon>Galerucinae</taxon>
        <taxon>Alticini</taxon>
        <taxon>Phyllotreta</taxon>
    </lineage>
</organism>
<dbReference type="FunFam" id="4.10.1000.10:FF:000026">
    <property type="entry name" value="Zinc finger CCCH domain-containing protein 11A"/>
    <property type="match status" value="1"/>
</dbReference>
<evidence type="ECO:0000256" key="2">
    <source>
        <dbReference type="SAM" id="MobiDB-lite"/>
    </source>
</evidence>
<keyword evidence="1" id="KW-0479">Metal-binding</keyword>
<dbReference type="InterPro" id="IPR041686">
    <property type="entry name" value="Znf-CCCH_3"/>
</dbReference>
<dbReference type="PANTHER" id="PTHR15725:SF14">
    <property type="entry name" value="ZINC FINGER CCCH DOMAIN-CONTAINING PROTEIN 11A"/>
    <property type="match status" value="1"/>
</dbReference>
<dbReference type="SMART" id="SM00356">
    <property type="entry name" value="ZnF_C3H1"/>
    <property type="match status" value="3"/>
</dbReference>
<feature type="zinc finger region" description="C3H1-type" evidence="1">
    <location>
        <begin position="22"/>
        <end position="49"/>
    </location>
</feature>
<keyword evidence="1" id="KW-0862">Zinc</keyword>
<reference evidence="4" key="1">
    <citation type="submission" date="2022-01" db="EMBL/GenBank/DDBJ databases">
        <authorList>
            <person name="King R."/>
        </authorList>
    </citation>
    <scope>NUCLEOTIDE SEQUENCE</scope>
</reference>
<dbReference type="PANTHER" id="PTHR15725">
    <property type="entry name" value="ZN-FINGER, C-X8-C-X5-C-X3-H TYPE-CONTAINING"/>
    <property type="match status" value="1"/>
</dbReference>
<evidence type="ECO:0000259" key="3">
    <source>
        <dbReference type="PROSITE" id="PS50103"/>
    </source>
</evidence>
<dbReference type="AlphaFoldDB" id="A0A9N9U0V3"/>
<dbReference type="EMBL" id="OU900101">
    <property type="protein sequence ID" value="CAG9864521.1"/>
    <property type="molecule type" value="Genomic_DNA"/>
</dbReference>
<evidence type="ECO:0000313" key="4">
    <source>
        <dbReference type="EMBL" id="CAG9864521.1"/>
    </source>
</evidence>
<keyword evidence="1" id="KW-0863">Zinc-finger</keyword>
<accession>A0A9N9U0V3</accession>
<gene>
    <name evidence="4" type="ORF">PHYEVI_LOCUS10776</name>
</gene>
<feature type="region of interest" description="Disordered" evidence="2">
    <location>
        <begin position="111"/>
        <end position="133"/>
    </location>
</feature>
<dbReference type="Proteomes" id="UP001153712">
    <property type="component" value="Chromosome 8"/>
</dbReference>
<protein>
    <recommendedName>
        <fullName evidence="3">C3H1-type domain-containing protein</fullName>
    </recommendedName>
</protein>
<dbReference type="GO" id="GO:0008270">
    <property type="term" value="F:zinc ion binding"/>
    <property type="evidence" value="ECO:0007669"/>
    <property type="project" value="UniProtKB-KW"/>
</dbReference>
<keyword evidence="5" id="KW-1185">Reference proteome</keyword>
<feature type="domain" description="C3H1-type" evidence="3">
    <location>
        <begin position="22"/>
        <end position="49"/>
    </location>
</feature>
<dbReference type="PROSITE" id="PS50103">
    <property type="entry name" value="ZF_C3H1"/>
    <property type="match status" value="1"/>
</dbReference>
<sequence length="406" mass="46542">MPVEVYNCRDNFFKRMTDLDSPKKNNDCYFYYYSTCAKGESCAFRHEPSALGCETTCSFWKEGKCVNVRCNFRHMELRKNRKAIPCYWESQPKGCLKAHCPFMHTRRTGGDAANDADDGNVDGSKGAVDDDRKVDLSASNERKVTIIDSLVANFQEEASIPNQRLVRVKSLDEIRQENSLMDGNRCSPYNNLSSIDTQQADAIRRRIYSRMIHKNNSDQIRTTDLRKRLSDSQFVSTEEKKRKISIKSRLDGKTQATPTRLNSSLNDAKPHVSVTVSSTGDRSCDTNRIKIKTLDEIKAERRAKNAETETKRVVEEEETVTSTSMDLEVDDFRPLESKSHTKKIILKRENPATKTESPIEMDTESELSKLDERLLLSDDEFDCDEVVLLKPEEELLNEIDEYLLNK</sequence>
<feature type="region of interest" description="Disordered" evidence="2">
    <location>
        <begin position="248"/>
        <end position="281"/>
    </location>
</feature>